<accession>A0ACB8XM82</accession>
<gene>
    <name evidence="1" type="ORF">L6452_40338</name>
</gene>
<proteinExistence type="predicted"/>
<reference evidence="1 2" key="2">
    <citation type="journal article" date="2022" name="Mol. Ecol. Resour.">
        <title>The genomes of chicory, endive, great burdock and yacon provide insights into Asteraceae paleo-polyploidization history and plant inulin production.</title>
        <authorList>
            <person name="Fan W."/>
            <person name="Wang S."/>
            <person name="Wang H."/>
            <person name="Wang A."/>
            <person name="Jiang F."/>
            <person name="Liu H."/>
            <person name="Zhao H."/>
            <person name="Xu D."/>
            <person name="Zhang Y."/>
        </authorList>
    </citation>
    <scope>NUCLEOTIDE SEQUENCE [LARGE SCALE GENOMIC DNA]</scope>
    <source>
        <strain evidence="2">cv. Niubang</strain>
    </source>
</reference>
<name>A0ACB8XM82_ARCLA</name>
<evidence type="ECO:0000313" key="1">
    <source>
        <dbReference type="EMBL" id="KAI3669115.1"/>
    </source>
</evidence>
<comment type="caution">
    <text evidence="1">The sequence shown here is derived from an EMBL/GenBank/DDBJ whole genome shotgun (WGS) entry which is preliminary data.</text>
</comment>
<reference evidence="2" key="1">
    <citation type="journal article" date="2022" name="Mol. Ecol. Resour.">
        <title>The genomes of chicory, endive, great burdock and yacon provide insights into Asteraceae palaeo-polyploidization history and plant inulin production.</title>
        <authorList>
            <person name="Fan W."/>
            <person name="Wang S."/>
            <person name="Wang H."/>
            <person name="Wang A."/>
            <person name="Jiang F."/>
            <person name="Liu H."/>
            <person name="Zhao H."/>
            <person name="Xu D."/>
            <person name="Zhang Y."/>
        </authorList>
    </citation>
    <scope>NUCLEOTIDE SEQUENCE [LARGE SCALE GENOMIC DNA]</scope>
    <source>
        <strain evidence="2">cv. Niubang</strain>
    </source>
</reference>
<organism evidence="1 2">
    <name type="scientific">Arctium lappa</name>
    <name type="common">Greater burdock</name>
    <name type="synonym">Lappa major</name>
    <dbReference type="NCBI Taxonomy" id="4217"/>
    <lineage>
        <taxon>Eukaryota</taxon>
        <taxon>Viridiplantae</taxon>
        <taxon>Streptophyta</taxon>
        <taxon>Embryophyta</taxon>
        <taxon>Tracheophyta</taxon>
        <taxon>Spermatophyta</taxon>
        <taxon>Magnoliopsida</taxon>
        <taxon>eudicotyledons</taxon>
        <taxon>Gunneridae</taxon>
        <taxon>Pentapetalae</taxon>
        <taxon>asterids</taxon>
        <taxon>campanulids</taxon>
        <taxon>Asterales</taxon>
        <taxon>Asteraceae</taxon>
        <taxon>Carduoideae</taxon>
        <taxon>Cardueae</taxon>
        <taxon>Arctiinae</taxon>
        <taxon>Arctium</taxon>
    </lineage>
</organism>
<sequence length="200" mass="23141">MTSLSKVDFSSISQNSSHTDNGSMVKPPKFNANNFSLWKSRMMLFLEGADNRYLTVLREGPLVPKVWDKFIKTSKKKDKEKYPLFHVSDDSSDEERNSATVRAIIAQSLPDEVYHSLVNVSIAKEMWTTLCVLYEGTDEVKKSRKISLVRKYEFFSHEKGESLSNYYNRFNSLLNDHKLLGKLYDNEEILCKFMDGLPDF</sequence>
<evidence type="ECO:0000313" key="2">
    <source>
        <dbReference type="Proteomes" id="UP001055879"/>
    </source>
</evidence>
<dbReference type="Proteomes" id="UP001055879">
    <property type="component" value="Linkage Group LG16"/>
</dbReference>
<dbReference type="EMBL" id="CM042062">
    <property type="protein sequence ID" value="KAI3669115.1"/>
    <property type="molecule type" value="Genomic_DNA"/>
</dbReference>
<protein>
    <submittedName>
        <fullName evidence="1">Uncharacterized protein</fullName>
    </submittedName>
</protein>
<keyword evidence="2" id="KW-1185">Reference proteome</keyword>